<keyword evidence="1" id="KW-0472">Membrane</keyword>
<feature type="transmembrane region" description="Helical" evidence="1">
    <location>
        <begin position="85"/>
        <end position="108"/>
    </location>
</feature>
<dbReference type="STRING" id="146817.SAMN04488502_101820"/>
<feature type="domain" description="NodB homology" evidence="2">
    <location>
        <begin position="949"/>
        <end position="1005"/>
    </location>
</feature>
<dbReference type="SMART" id="SM00636">
    <property type="entry name" value="Glyco_18"/>
    <property type="match status" value="1"/>
</dbReference>
<dbReference type="Gene3D" id="3.10.50.10">
    <property type="match status" value="2"/>
</dbReference>
<protein>
    <submittedName>
        <fullName evidence="4">Poly-beta-1,6 N-acetyl-D-glucosamine synthase</fullName>
    </submittedName>
</protein>
<dbReference type="InterPro" id="IPR011583">
    <property type="entry name" value="Chitinase_II/V-like_cat"/>
</dbReference>
<dbReference type="InterPro" id="IPR029070">
    <property type="entry name" value="Chitinase_insertion_sf"/>
</dbReference>
<feature type="transmembrane region" description="Helical" evidence="1">
    <location>
        <begin position="141"/>
        <end position="160"/>
    </location>
</feature>
<dbReference type="Proteomes" id="UP000214880">
    <property type="component" value="Unassembled WGS sequence"/>
</dbReference>
<evidence type="ECO:0000313" key="5">
    <source>
        <dbReference type="Proteomes" id="UP000214880"/>
    </source>
</evidence>
<dbReference type="OrthoDB" id="9775889at2"/>
<dbReference type="InterPro" id="IPR029044">
    <property type="entry name" value="Nucleotide-diphossugar_trans"/>
</dbReference>
<evidence type="ECO:0000256" key="1">
    <source>
        <dbReference type="SAM" id="Phobius"/>
    </source>
</evidence>
<feature type="transmembrane region" description="Helical" evidence="1">
    <location>
        <begin position="1535"/>
        <end position="1552"/>
    </location>
</feature>
<evidence type="ECO:0000259" key="3">
    <source>
        <dbReference type="PROSITE" id="PS51910"/>
    </source>
</evidence>
<dbReference type="GO" id="GO:0008061">
    <property type="term" value="F:chitin binding"/>
    <property type="evidence" value="ECO:0007669"/>
    <property type="project" value="InterPro"/>
</dbReference>
<feature type="domain" description="GH18" evidence="3">
    <location>
        <begin position="216"/>
        <end position="523"/>
    </location>
</feature>
<dbReference type="InterPro" id="IPR017853">
    <property type="entry name" value="GH"/>
</dbReference>
<dbReference type="PANTHER" id="PTHR46066">
    <property type="entry name" value="CHITINASE DOMAIN-CONTAINING PROTEIN 1 FAMILY MEMBER"/>
    <property type="match status" value="1"/>
</dbReference>
<dbReference type="InterPro" id="IPR001223">
    <property type="entry name" value="Glyco_hydro18_cat"/>
</dbReference>
<keyword evidence="5" id="KW-1185">Reference proteome</keyword>
<dbReference type="InterPro" id="IPR001173">
    <property type="entry name" value="Glyco_trans_2-like"/>
</dbReference>
<dbReference type="GO" id="GO:0005975">
    <property type="term" value="P:carbohydrate metabolic process"/>
    <property type="evidence" value="ECO:0007669"/>
    <property type="project" value="InterPro"/>
</dbReference>
<dbReference type="RefSeq" id="WP_092068607.1">
    <property type="nucleotide sequence ID" value="NZ_FNHB01000001.1"/>
</dbReference>
<dbReference type="Pfam" id="PF00704">
    <property type="entry name" value="Glyco_hydro_18"/>
    <property type="match status" value="2"/>
</dbReference>
<dbReference type="Pfam" id="PF01522">
    <property type="entry name" value="Polysacc_deac_1"/>
    <property type="match status" value="1"/>
</dbReference>
<dbReference type="InterPro" id="IPR011330">
    <property type="entry name" value="Glyco_hydro/deAcase_b/a-brl"/>
</dbReference>
<dbReference type="Pfam" id="PF00535">
    <property type="entry name" value="Glycos_transf_2"/>
    <property type="match status" value="1"/>
</dbReference>
<feature type="transmembrane region" description="Helical" evidence="1">
    <location>
        <begin position="12"/>
        <end position="34"/>
    </location>
</feature>
<dbReference type="PROSITE" id="PS51910">
    <property type="entry name" value="GH18_2"/>
    <property type="match status" value="2"/>
</dbReference>
<dbReference type="PROSITE" id="PS51677">
    <property type="entry name" value="NODB"/>
    <property type="match status" value="1"/>
</dbReference>
<evidence type="ECO:0000313" key="4">
    <source>
        <dbReference type="EMBL" id="SDL78520.1"/>
    </source>
</evidence>
<reference evidence="4 5" key="1">
    <citation type="submission" date="2016-10" db="EMBL/GenBank/DDBJ databases">
        <authorList>
            <person name="de Groot N.N."/>
        </authorList>
    </citation>
    <scope>NUCLEOTIDE SEQUENCE [LARGE SCALE GENOMIC DNA]</scope>
    <source>
        <strain evidence="4 5">DSM 1736</strain>
    </source>
</reference>
<dbReference type="Gene3D" id="3.20.20.80">
    <property type="entry name" value="Glycosidases"/>
    <property type="match status" value="2"/>
</dbReference>
<proteinExistence type="predicted"/>
<dbReference type="SUPFAM" id="SSF51445">
    <property type="entry name" value="(Trans)glycosidases"/>
    <property type="match status" value="2"/>
</dbReference>
<feature type="transmembrane region" description="Helical" evidence="1">
    <location>
        <begin position="1497"/>
        <end position="1515"/>
    </location>
</feature>
<sequence>MKQLWERLPQAVHWQNHYVMAFFAVLGSVLGVIAYDINPWILGVLIFFPLGVIPLLLGMFTSFTFSALVYLVVEQHQTWGDPAFALWGGMPVRMAVSLAVILLFWQYYRHFLQNNLMEKQRDFIFFDHTNVRITLFQLCKWVVTPLFLLSGLLLGMSLLAGGSHLSPFHLPFSQLDESRIRPLTVTKTAFDPAAVETGKSQNWRGWETPFQYGSAKQFFTFYQQHSGLSRSHLVENISNMHVVVPDWYSLASNGRVVTSVQAEIDEMLKSNRIKIMPTIHNIRNGKWDPDAVHQLLISDAAREDLIRQLRVDAKNNGYWGINVNFIDLYPTDREALTGFIQELAAAFHHEGLYVTQNVPVLPGEDTAYDHAILAEWLDYIVLVIPEEHSSLTEAGPVASFAWTKSWIETIATPLEKTIIGLNACGYDWNITRKGEAIQLAFSQVIDFAERHGLQVQWDPVSRNPYVAYKENQKERVIWFADSAVFFNEIKMAWDRGMAGAALLQMGLEDPNIWKFTKDIVQIADHAPLLNTDQKNISYIRKNVWLDEQGFVRHINTNFTSRQYKWDEMLKTLENNSAENTMLFFAFYAPGRENDKRSLKQNINHIDVLIPGWYSLDASGNLVIGKEEATDAWVKSNGKGIMPLIHNYVNGEWSSDAVHRLISNTRQRTRLIEQLYQDIIANGYIGINFDFENVKEDDKEHWSAFIKEVSAKFHKSGLLVTQDVAVFDKAFDYPVLAEYEDYFFYMLYDEHNLATMSSAVASSEWIYRMLATMDLPPEQTIVCIGNYGYDWSRSSDQAGQVLSYDEAMSLAASHGIPIKWDVVSCNPFFQYEKDGIGHEVWFLDSATFHNTARMAAAKGTAGVALWRVGSEDPAVWQVIRDLKQGTPGQGVETIPIPEQPVIEPGNIVKEAIAGKSGKRVLKTTGLEFIYDVEYLPPVPFQLKMIQKQDKKIVLAFEGGPDPKMTSAILDMLKVYKIRAAFFLTGKNTLQYPGLVKRIYKEGHELGILSSANRKFTDGPDKWKLERVLTQYLIETITGRRTHFYQLPDTVGDHINNEAVWTSLQALQAEGYIMVDNTFKLAHVMDEMNKAIVLPAEEDLRYRKVLTLPGVYKEHHDNIRSFAGIINELQRLNYQCVSLSNMLQVSRGEVMPPQIAHMRLIQTFGGSLVSLYAFASSIFQIVGPVAILLGILRLFIFLLLALKHKKSQKQLTFDDAYRPRVSVLIAAYNEDVVIGNTLVHLLNSSYTDFEILVIDDGSTDDTYEFIRNTFGDEPRIKLFQQTNQGKIAALNYALEKASGEIVITVDADTLVTKDSMKYLVRHFQDIKVAAVAGNIKVTNRNRIVALFQHIEFVYSFNLERRAYSAIHANIVVPGCNGAWRKSYLMEAGKFSTDTIAEDTDVPIAFLENGYKVIYEEKALAFTEAPDTVKDLYRQRVRWYFGILQVLWKNKKLLVKARNKWVQFVTLTNSWLYGVLYQLIVPAIDIMILWQLLSGTSYRIVFLYCLLILLDLGTTVFAFRLERESLKPLMWVIPMKIFYRYFMFLMIVLSLINAFKGKPLNWNKLKRLGAINVQTSI</sequence>
<feature type="transmembrane region" description="Helical" evidence="1">
    <location>
        <begin position="1458"/>
        <end position="1477"/>
    </location>
</feature>
<accession>A0A1G9MW80</accession>
<dbReference type="Gene3D" id="3.20.20.370">
    <property type="entry name" value="Glycoside hydrolase/deacetylase"/>
    <property type="match status" value="1"/>
</dbReference>
<feature type="transmembrane region" description="Helical" evidence="1">
    <location>
        <begin position="40"/>
        <end position="73"/>
    </location>
</feature>
<evidence type="ECO:0000259" key="2">
    <source>
        <dbReference type="PROSITE" id="PS51677"/>
    </source>
</evidence>
<dbReference type="SUPFAM" id="SSF88713">
    <property type="entry name" value="Glycoside hydrolase/deacetylase"/>
    <property type="match status" value="1"/>
</dbReference>
<dbReference type="CDD" id="cd06423">
    <property type="entry name" value="CESA_like"/>
    <property type="match status" value="1"/>
</dbReference>
<dbReference type="SUPFAM" id="SSF53448">
    <property type="entry name" value="Nucleotide-diphospho-sugar transferases"/>
    <property type="match status" value="1"/>
</dbReference>
<organism evidence="4 5">
    <name type="scientific">Dendrosporobacter quercicolus</name>
    <dbReference type="NCBI Taxonomy" id="146817"/>
    <lineage>
        <taxon>Bacteria</taxon>
        <taxon>Bacillati</taxon>
        <taxon>Bacillota</taxon>
        <taxon>Negativicutes</taxon>
        <taxon>Selenomonadales</taxon>
        <taxon>Sporomusaceae</taxon>
        <taxon>Dendrosporobacter</taxon>
    </lineage>
</organism>
<dbReference type="PANTHER" id="PTHR46066:SF2">
    <property type="entry name" value="CHITINASE DOMAIN-CONTAINING PROTEIN 1"/>
    <property type="match status" value="1"/>
</dbReference>
<name>A0A1G9MW80_9FIRM</name>
<dbReference type="InterPro" id="IPR002509">
    <property type="entry name" value="NODB_dom"/>
</dbReference>
<keyword evidence="1" id="KW-1133">Transmembrane helix</keyword>
<feature type="transmembrane region" description="Helical" evidence="1">
    <location>
        <begin position="1179"/>
        <end position="1200"/>
    </location>
</feature>
<gene>
    <name evidence="4" type="ORF">SAMN04488502_101820</name>
</gene>
<feature type="domain" description="GH18" evidence="3">
    <location>
        <begin position="578"/>
        <end position="888"/>
    </location>
</feature>
<dbReference type="GO" id="GO:0016810">
    <property type="term" value="F:hydrolase activity, acting on carbon-nitrogen (but not peptide) bonds"/>
    <property type="evidence" value="ECO:0007669"/>
    <property type="project" value="InterPro"/>
</dbReference>
<keyword evidence="1" id="KW-0812">Transmembrane</keyword>
<dbReference type="Gene3D" id="3.90.550.10">
    <property type="entry name" value="Spore Coat Polysaccharide Biosynthesis Protein SpsA, Chain A"/>
    <property type="match status" value="1"/>
</dbReference>
<dbReference type="EMBL" id="FNHB01000001">
    <property type="protein sequence ID" value="SDL78520.1"/>
    <property type="molecule type" value="Genomic_DNA"/>
</dbReference>